<comment type="caution">
    <text evidence="2">The sequence shown here is derived from an EMBL/GenBank/DDBJ whole genome shotgun (WGS) entry which is preliminary data.</text>
</comment>
<dbReference type="RefSeq" id="WP_100365458.1">
    <property type="nucleotide sequence ID" value="NZ_PGFF01000001.1"/>
</dbReference>
<dbReference type="OrthoDB" id="7949219at2"/>
<gene>
    <name evidence="2" type="ORF">CLV46_2947</name>
</gene>
<accession>A0A2M9CN85</accession>
<dbReference type="PANTHER" id="PTHR38011">
    <property type="entry name" value="DIHYDROFOLATE REDUCTASE FAMILY PROTEIN (AFU_ORTHOLOGUE AFUA_8G06820)"/>
    <property type="match status" value="1"/>
</dbReference>
<dbReference type="GO" id="GO:0009231">
    <property type="term" value="P:riboflavin biosynthetic process"/>
    <property type="evidence" value="ECO:0007669"/>
    <property type="project" value="InterPro"/>
</dbReference>
<organism evidence="2 3">
    <name type="scientific">Diaminobutyricimonas aerilata</name>
    <dbReference type="NCBI Taxonomy" id="1162967"/>
    <lineage>
        <taxon>Bacteria</taxon>
        <taxon>Bacillati</taxon>
        <taxon>Actinomycetota</taxon>
        <taxon>Actinomycetes</taxon>
        <taxon>Micrococcales</taxon>
        <taxon>Microbacteriaceae</taxon>
        <taxon>Diaminobutyricimonas</taxon>
    </lineage>
</organism>
<name>A0A2M9CN85_9MICO</name>
<dbReference type="InterPro" id="IPR002734">
    <property type="entry name" value="RibDG_C"/>
</dbReference>
<sequence length="182" mass="20122">MADLVYGVIGSLDGYIADEHGDFDWSAPDAEVFDYVNELAAGTGTEIYGRRLYETMKVWEAFDGDTAEEAAWARAWRAREKVVVSSTLDAVETRRTTLLRTLDVPTLRRLKDEATDPLTIGGPTLAATAIRAGLVDEYYFITCPILVGGGLRALPDGVRLELSLVEERRFGNGVVATRYRTR</sequence>
<dbReference type="EMBL" id="PGFF01000001">
    <property type="protein sequence ID" value="PJJ73361.1"/>
    <property type="molecule type" value="Genomic_DNA"/>
</dbReference>
<dbReference type="GO" id="GO:0008703">
    <property type="term" value="F:5-amino-6-(5-phosphoribosylamino)uracil reductase activity"/>
    <property type="evidence" value="ECO:0007669"/>
    <property type="project" value="InterPro"/>
</dbReference>
<protein>
    <submittedName>
        <fullName evidence="2">Dihydrofolate reductase</fullName>
    </submittedName>
</protein>
<dbReference type="Proteomes" id="UP000228758">
    <property type="component" value="Unassembled WGS sequence"/>
</dbReference>
<feature type="domain" description="Bacterial bifunctional deaminase-reductase C-terminal" evidence="1">
    <location>
        <begin position="8"/>
        <end position="175"/>
    </location>
</feature>
<keyword evidence="3" id="KW-1185">Reference proteome</keyword>
<dbReference type="SUPFAM" id="SSF53597">
    <property type="entry name" value="Dihydrofolate reductase-like"/>
    <property type="match status" value="1"/>
</dbReference>
<evidence type="ECO:0000313" key="2">
    <source>
        <dbReference type="EMBL" id="PJJ73361.1"/>
    </source>
</evidence>
<dbReference type="PANTHER" id="PTHR38011:SF11">
    <property type="entry name" value="2,5-DIAMINO-6-RIBOSYLAMINO-4(3H)-PYRIMIDINONE 5'-PHOSPHATE REDUCTASE"/>
    <property type="match status" value="1"/>
</dbReference>
<dbReference type="Pfam" id="PF01872">
    <property type="entry name" value="RibD_C"/>
    <property type="match status" value="1"/>
</dbReference>
<proteinExistence type="predicted"/>
<reference evidence="2 3" key="1">
    <citation type="submission" date="2017-11" db="EMBL/GenBank/DDBJ databases">
        <title>Genomic Encyclopedia of Archaeal and Bacterial Type Strains, Phase II (KMG-II): From Individual Species to Whole Genera.</title>
        <authorList>
            <person name="Goeker M."/>
        </authorList>
    </citation>
    <scope>NUCLEOTIDE SEQUENCE [LARGE SCALE GENOMIC DNA]</scope>
    <source>
        <strain evidence="2 3">DSM 27393</strain>
    </source>
</reference>
<dbReference type="Gene3D" id="3.40.430.10">
    <property type="entry name" value="Dihydrofolate Reductase, subunit A"/>
    <property type="match status" value="1"/>
</dbReference>
<dbReference type="InterPro" id="IPR050765">
    <property type="entry name" value="Riboflavin_Biosynth_HTPR"/>
</dbReference>
<evidence type="ECO:0000313" key="3">
    <source>
        <dbReference type="Proteomes" id="UP000228758"/>
    </source>
</evidence>
<dbReference type="AlphaFoldDB" id="A0A2M9CN85"/>
<dbReference type="InterPro" id="IPR024072">
    <property type="entry name" value="DHFR-like_dom_sf"/>
</dbReference>
<evidence type="ECO:0000259" key="1">
    <source>
        <dbReference type="Pfam" id="PF01872"/>
    </source>
</evidence>